<evidence type="ECO:0000259" key="6">
    <source>
        <dbReference type="Pfam" id="PF01266"/>
    </source>
</evidence>
<dbReference type="InterPro" id="IPR036188">
    <property type="entry name" value="FAD/NAD-bd_sf"/>
</dbReference>
<sequence>MAELRVAVVGGGIVGLSVAAEVLRRRDGAQVVVFEKEDQVAAHQSGRNSGVVHAGLYYEPGSLKARLCRRGAEQLRDFAEEHSVAYQECGKVLVAQSAEDEHRLAEIFARAQANGVPEVQMLGPDGLREVEPHAVGRAALYSPHTAIIDYSGVARALAGVIADSGGEVRLGQEVTGIDEQPGGRIRARAPWSDGEFDVVITCAGLQADRLARAGGQQREPAIVPFFGDYFVVDAPHDELVRGLIYPVPDPRYPFLGVHITRHISGEVHLGPNAFLSFARERYGPGRVDPKDLLEVLRFPGFRRFAVANTAAALREVRTVVSRRLFLQEAAGLLPELESAQIRRGPRGIRAQAMRADGTLEDDFVITGAGQVVHVRNAPSPGATSSSAIAGHIVDRAFGGAGV</sequence>
<comment type="cofactor">
    <cofactor evidence="1">
        <name>FAD</name>
        <dbReference type="ChEBI" id="CHEBI:57692"/>
    </cofactor>
</comment>
<dbReference type="SUPFAM" id="SSF51905">
    <property type="entry name" value="FAD/NAD(P)-binding domain"/>
    <property type="match status" value="1"/>
</dbReference>
<evidence type="ECO:0000256" key="4">
    <source>
        <dbReference type="ARBA" id="ARBA00023002"/>
    </source>
</evidence>
<keyword evidence="8" id="KW-1185">Reference proteome</keyword>
<keyword evidence="4 7" id="KW-0560">Oxidoreductase</keyword>
<evidence type="ECO:0000256" key="3">
    <source>
        <dbReference type="ARBA" id="ARBA00022827"/>
    </source>
</evidence>
<evidence type="ECO:0000256" key="5">
    <source>
        <dbReference type="ARBA" id="ARBA00037941"/>
    </source>
</evidence>
<evidence type="ECO:0000313" key="7">
    <source>
        <dbReference type="EMBL" id="MDR8018178.1"/>
    </source>
</evidence>
<dbReference type="PANTHER" id="PTHR43104:SF2">
    <property type="entry name" value="L-2-HYDROXYGLUTARATE DEHYDROGENASE, MITOCHONDRIAL"/>
    <property type="match status" value="1"/>
</dbReference>
<dbReference type="RefSeq" id="WP_310547163.1">
    <property type="nucleotide sequence ID" value="NZ_JAVKGR010000001.1"/>
</dbReference>
<evidence type="ECO:0000256" key="1">
    <source>
        <dbReference type="ARBA" id="ARBA00001974"/>
    </source>
</evidence>
<comment type="caution">
    <text evidence="7">The sequence shown here is derived from an EMBL/GenBank/DDBJ whole genome shotgun (WGS) entry which is preliminary data.</text>
</comment>
<dbReference type="Proteomes" id="UP001251870">
    <property type="component" value="Unassembled WGS sequence"/>
</dbReference>
<proteinExistence type="inferred from homology"/>
<evidence type="ECO:0000313" key="8">
    <source>
        <dbReference type="Proteomes" id="UP001251870"/>
    </source>
</evidence>
<reference evidence="7 8" key="1">
    <citation type="submission" date="2023-09" db="EMBL/GenBank/DDBJ databases">
        <title>Description of three actinobacteria isolated from air of manufacturing shop in a pharmaceutical factory.</title>
        <authorList>
            <person name="Zhang D.-F."/>
        </authorList>
    </citation>
    <scope>NUCLEOTIDE SEQUENCE [LARGE SCALE GENOMIC DNA]</scope>
    <source>
        <strain evidence="7 8">LY-0111</strain>
    </source>
</reference>
<evidence type="ECO:0000256" key="2">
    <source>
        <dbReference type="ARBA" id="ARBA00022630"/>
    </source>
</evidence>
<organism evidence="7 8">
    <name type="scientific">Nesterenkonia aerolata</name>
    <dbReference type="NCBI Taxonomy" id="3074079"/>
    <lineage>
        <taxon>Bacteria</taxon>
        <taxon>Bacillati</taxon>
        <taxon>Actinomycetota</taxon>
        <taxon>Actinomycetes</taxon>
        <taxon>Micrococcales</taxon>
        <taxon>Micrococcaceae</taxon>
        <taxon>Nesterenkonia</taxon>
    </lineage>
</organism>
<dbReference type="PANTHER" id="PTHR43104">
    <property type="entry name" value="L-2-HYDROXYGLUTARATE DEHYDROGENASE, MITOCHONDRIAL"/>
    <property type="match status" value="1"/>
</dbReference>
<accession>A0ABU2DNT2</accession>
<dbReference type="Pfam" id="PF01266">
    <property type="entry name" value="DAO"/>
    <property type="match status" value="1"/>
</dbReference>
<keyword evidence="2" id="KW-0285">Flavoprotein</keyword>
<dbReference type="Gene3D" id="3.50.50.60">
    <property type="entry name" value="FAD/NAD(P)-binding domain"/>
    <property type="match status" value="1"/>
</dbReference>
<dbReference type="GO" id="GO:0016491">
    <property type="term" value="F:oxidoreductase activity"/>
    <property type="evidence" value="ECO:0007669"/>
    <property type="project" value="UniProtKB-KW"/>
</dbReference>
<dbReference type="EC" id="1.1.3.-" evidence="7"/>
<dbReference type="NCBIfam" id="NF008726">
    <property type="entry name" value="PRK11728.1"/>
    <property type="match status" value="1"/>
</dbReference>
<dbReference type="Gene3D" id="3.30.9.10">
    <property type="entry name" value="D-Amino Acid Oxidase, subunit A, domain 2"/>
    <property type="match status" value="1"/>
</dbReference>
<dbReference type="InterPro" id="IPR006076">
    <property type="entry name" value="FAD-dep_OxRdtase"/>
</dbReference>
<keyword evidence="3" id="KW-0274">FAD</keyword>
<feature type="domain" description="FAD dependent oxidoreductase" evidence="6">
    <location>
        <begin position="5"/>
        <end position="395"/>
    </location>
</feature>
<gene>
    <name evidence="7" type="primary">lhgO</name>
    <name evidence="7" type="ORF">RIL96_01170</name>
</gene>
<comment type="similarity">
    <text evidence="5">Belongs to the L2HGDH family.</text>
</comment>
<protein>
    <submittedName>
        <fullName evidence="7">L-2-hydroxyglutarate oxidase</fullName>
        <ecNumber evidence="7">1.1.3.-</ecNumber>
    </submittedName>
</protein>
<dbReference type="EMBL" id="JAVKGR010000001">
    <property type="protein sequence ID" value="MDR8018178.1"/>
    <property type="molecule type" value="Genomic_DNA"/>
</dbReference>
<name>A0ABU2DNT2_9MICC</name>